<accession>A0AC58MX59</accession>
<name>A0AC58MX59_CASCN</name>
<proteinExistence type="predicted"/>
<evidence type="ECO:0000313" key="1">
    <source>
        <dbReference type="Proteomes" id="UP001732720"/>
    </source>
</evidence>
<dbReference type="Proteomes" id="UP001732720">
    <property type="component" value="Chromosome 6"/>
</dbReference>
<reference evidence="2" key="1">
    <citation type="submission" date="2025-08" db="UniProtKB">
        <authorList>
            <consortium name="RefSeq"/>
        </authorList>
    </citation>
    <scope>IDENTIFICATION</scope>
</reference>
<protein>
    <submittedName>
        <fullName evidence="2">Melanoma inhibitory activity protein 2-like</fullName>
    </submittedName>
</protein>
<sequence length="617" mass="70365">MDVPKAVTLMHLGLVLQEFGRVMTTGPAELSRNPHDFPWELVICVTIIGLFSILLFLWRSFQSVRSRLYARREKQLALKRFTLIEEKCELLDKLSLEKQREAACGKLDISKHKLEEVLLLETELLEEKCKHYTQVELNVEMSETIQSLEDELKSLKPKVAAAKTTLRTLRVSEANLKDSTAQALSENFQLQESCKQLLQEAEEWKEQVSHLNKHKVTLEEPGTSAAQILKDKDDHIRWLSEGIRKLKVWAFVLEEHGTHDGDLDTAMNLGPENPAPLDTQTKGALQHLMNAVRLNASLKSLERERDQVYTELREVKRASKDLAEHIKNVQSEQVILQSEHAQFKTEKEKLQQKANIIPELFEEGMKFYRKLMVEDHRQRDAEEKLPKVKENISCKTAELQTYKKVARELEEKLERTKLNHQREIISYEKKAHFNWLEAQDAEEQLQYLRQVNANDRQKLMEMEVELKVLEKDPNAFGFSNAACGREHFPRGPSPLAQPSCERRAFLSPIVLEGPLRPPPVLQQGGGKDSRSPDHPLEHHTGKERGDSSCDGLTGHRGAPPENGSLCPPRKQEERVMVPPSGQPFTDPAPPPHNSNVPVESKAVGPGFVPPLEVPWTQ</sequence>
<keyword evidence="1" id="KW-1185">Reference proteome</keyword>
<organism evidence="1 2">
    <name type="scientific">Castor canadensis</name>
    <name type="common">American beaver</name>
    <dbReference type="NCBI Taxonomy" id="51338"/>
    <lineage>
        <taxon>Eukaryota</taxon>
        <taxon>Metazoa</taxon>
        <taxon>Chordata</taxon>
        <taxon>Craniata</taxon>
        <taxon>Vertebrata</taxon>
        <taxon>Euteleostomi</taxon>
        <taxon>Mammalia</taxon>
        <taxon>Eutheria</taxon>
        <taxon>Euarchontoglires</taxon>
        <taxon>Glires</taxon>
        <taxon>Rodentia</taxon>
        <taxon>Castorimorpha</taxon>
        <taxon>Castoridae</taxon>
        <taxon>Castor</taxon>
    </lineage>
</organism>
<evidence type="ECO:0000313" key="2">
    <source>
        <dbReference type="RefSeq" id="XP_073933987.1"/>
    </source>
</evidence>
<dbReference type="RefSeq" id="XP_073933987.1">
    <property type="nucleotide sequence ID" value="XM_074077886.1"/>
</dbReference>
<gene>
    <name evidence="2" type="primary">LOC141424312</name>
</gene>